<dbReference type="OrthoDB" id="6359816at2759"/>
<dbReference type="EMBL" id="RWGY01000002">
    <property type="protein sequence ID" value="TVU49767.1"/>
    <property type="molecule type" value="Genomic_DNA"/>
</dbReference>
<dbReference type="PROSITE" id="PS50144">
    <property type="entry name" value="MATH"/>
    <property type="match status" value="1"/>
</dbReference>
<name>A0A5J9WPC9_9POAL</name>
<gene>
    <name evidence="5" type="ORF">EJB05_01103</name>
</gene>
<feature type="domain" description="BTB" evidence="3">
    <location>
        <begin position="214"/>
        <end position="287"/>
    </location>
</feature>
<dbReference type="CDD" id="cd00121">
    <property type="entry name" value="MATH"/>
    <property type="match status" value="1"/>
</dbReference>
<dbReference type="GO" id="GO:0016567">
    <property type="term" value="P:protein ubiquitination"/>
    <property type="evidence" value="ECO:0007669"/>
    <property type="project" value="InterPro"/>
</dbReference>
<dbReference type="SUPFAM" id="SSF54695">
    <property type="entry name" value="POZ domain"/>
    <property type="match status" value="1"/>
</dbReference>
<dbReference type="InterPro" id="IPR011333">
    <property type="entry name" value="SKP1/BTB/POZ_sf"/>
</dbReference>
<evidence type="ECO:0000259" key="3">
    <source>
        <dbReference type="PROSITE" id="PS50097"/>
    </source>
</evidence>
<organism evidence="5 6">
    <name type="scientific">Eragrostis curvula</name>
    <name type="common">weeping love grass</name>
    <dbReference type="NCBI Taxonomy" id="38414"/>
    <lineage>
        <taxon>Eukaryota</taxon>
        <taxon>Viridiplantae</taxon>
        <taxon>Streptophyta</taxon>
        <taxon>Embryophyta</taxon>
        <taxon>Tracheophyta</taxon>
        <taxon>Spermatophyta</taxon>
        <taxon>Magnoliopsida</taxon>
        <taxon>Liliopsida</taxon>
        <taxon>Poales</taxon>
        <taxon>Poaceae</taxon>
        <taxon>PACMAD clade</taxon>
        <taxon>Chloridoideae</taxon>
        <taxon>Eragrostideae</taxon>
        <taxon>Eragrostidinae</taxon>
        <taxon>Eragrostis</taxon>
    </lineage>
</organism>
<dbReference type="Gene3D" id="3.30.710.10">
    <property type="entry name" value="Potassium Channel Kv1.1, Chain A"/>
    <property type="match status" value="1"/>
</dbReference>
<proteinExistence type="inferred from homology"/>
<dbReference type="InterPro" id="IPR000210">
    <property type="entry name" value="BTB/POZ_dom"/>
</dbReference>
<dbReference type="AlphaFoldDB" id="A0A5J9WPC9"/>
<keyword evidence="6" id="KW-1185">Reference proteome</keyword>
<evidence type="ECO:0000256" key="2">
    <source>
        <dbReference type="ARBA" id="ARBA00010846"/>
    </source>
</evidence>
<dbReference type="PANTHER" id="PTHR26379:SF355">
    <property type="entry name" value="BTB DOMAIN-CONTAINING PROTEIN"/>
    <property type="match status" value="1"/>
</dbReference>
<dbReference type="Pfam" id="PF22486">
    <property type="entry name" value="MATH_2"/>
    <property type="match status" value="1"/>
</dbReference>
<accession>A0A5J9WPC9</accession>
<comment type="pathway">
    <text evidence="1">Protein modification; protein ubiquitination.</text>
</comment>
<evidence type="ECO:0000313" key="6">
    <source>
        <dbReference type="Proteomes" id="UP000324897"/>
    </source>
</evidence>
<comment type="caution">
    <text evidence="5">The sequence shown here is derived from an EMBL/GenBank/DDBJ whole genome shotgun (WGS) entry which is preliminary data.</text>
</comment>
<feature type="non-terminal residue" evidence="5">
    <location>
        <position position="1"/>
    </location>
</feature>
<dbReference type="SUPFAM" id="SSF49599">
    <property type="entry name" value="TRAF domain-like"/>
    <property type="match status" value="1"/>
</dbReference>
<dbReference type="Pfam" id="PF24570">
    <property type="entry name" value="BACK_BPM_SPOP"/>
    <property type="match status" value="1"/>
</dbReference>
<sequence>MATTGTASLSAAARRICASTTASRIVPRVVTASHKLTIDGCTTSKLIINKRTWMSPTFEAAGSSWRIAYGPYGHKPYRIGQPIDPSPTDKDDDYLSLYLQLDPAKVSRSDQVEMAKFKFSLLDESGNPVPEFTRATTEFSCFGGDGKHQGFCDFVRWKDLEESGCLKDDCFAVRCDITALTDGGGEGDAPAVVVPPSDLHHHLTDLLWKKKEGKDVTIAVAGGETFDAHGWLLAARSPVFEAELLAAAKEKVPGGGIRRHVEVQGVDPNVFKAMLHFMYTDALPAPETEGTDAAAMAGGLLAAAHRYKLERLKLMCEEMLLKRVDVDTVAATLAVAEQHGCRALKAACVEFITRPGNLKAVMETQGFQKMKDTCPGVVMEIVMKQLA</sequence>
<dbReference type="PANTHER" id="PTHR26379">
    <property type="entry name" value="BTB/POZ AND MATH DOMAIN-CONTAINING PROTEIN 1"/>
    <property type="match status" value="1"/>
</dbReference>
<evidence type="ECO:0000259" key="4">
    <source>
        <dbReference type="PROSITE" id="PS50144"/>
    </source>
</evidence>
<feature type="domain" description="MATH" evidence="4">
    <location>
        <begin position="31"/>
        <end position="177"/>
    </location>
</feature>
<comment type="similarity">
    <text evidence="2">Belongs to the Tdpoz family.</text>
</comment>
<dbReference type="SMART" id="SM00225">
    <property type="entry name" value="BTB"/>
    <property type="match status" value="1"/>
</dbReference>
<dbReference type="Gene3D" id="1.25.40.420">
    <property type="match status" value="1"/>
</dbReference>
<dbReference type="PROSITE" id="PS50097">
    <property type="entry name" value="BTB"/>
    <property type="match status" value="1"/>
</dbReference>
<dbReference type="Proteomes" id="UP000324897">
    <property type="component" value="Chromosome 6"/>
</dbReference>
<evidence type="ECO:0008006" key="7">
    <source>
        <dbReference type="Google" id="ProtNLM"/>
    </source>
</evidence>
<dbReference type="InterPro" id="IPR008974">
    <property type="entry name" value="TRAF-like"/>
</dbReference>
<dbReference type="InterPro" id="IPR002083">
    <property type="entry name" value="MATH/TRAF_dom"/>
</dbReference>
<dbReference type="Pfam" id="PF00651">
    <property type="entry name" value="BTB"/>
    <property type="match status" value="1"/>
</dbReference>
<evidence type="ECO:0000313" key="5">
    <source>
        <dbReference type="EMBL" id="TVU49767.1"/>
    </source>
</evidence>
<evidence type="ECO:0000256" key="1">
    <source>
        <dbReference type="ARBA" id="ARBA00004906"/>
    </source>
</evidence>
<dbReference type="InterPro" id="IPR056423">
    <property type="entry name" value="BACK_BPM_SPOP"/>
</dbReference>
<dbReference type="InterPro" id="IPR045005">
    <property type="entry name" value="BPM1-6"/>
</dbReference>
<dbReference type="Gramene" id="TVU49767">
    <property type="protein sequence ID" value="TVU49767"/>
    <property type="gene ID" value="EJB05_01103"/>
</dbReference>
<reference evidence="5 6" key="1">
    <citation type="journal article" date="2019" name="Sci. Rep.">
        <title>A high-quality genome of Eragrostis curvula grass provides insights into Poaceae evolution and supports new strategies to enhance forage quality.</title>
        <authorList>
            <person name="Carballo J."/>
            <person name="Santos B.A.C.M."/>
            <person name="Zappacosta D."/>
            <person name="Garbus I."/>
            <person name="Selva J.P."/>
            <person name="Gallo C.A."/>
            <person name="Diaz A."/>
            <person name="Albertini E."/>
            <person name="Caccamo M."/>
            <person name="Echenique V."/>
        </authorList>
    </citation>
    <scope>NUCLEOTIDE SEQUENCE [LARGE SCALE GENOMIC DNA]</scope>
    <source>
        <strain evidence="6">cv. Victoria</strain>
        <tissue evidence="5">Leaf</tissue>
    </source>
</reference>
<protein>
    <recommendedName>
        <fullName evidence="7">BTB domain-containing protein</fullName>
    </recommendedName>
</protein>
<dbReference type="Gene3D" id="2.60.210.10">
    <property type="entry name" value="Apoptosis, Tumor Necrosis Factor Receptor Associated Protein 2, Chain A"/>
    <property type="match status" value="1"/>
</dbReference>